<reference evidence="3 4" key="1">
    <citation type="submission" date="2016-10" db="EMBL/GenBank/DDBJ databases">
        <authorList>
            <person name="de Groot N.N."/>
        </authorList>
    </citation>
    <scope>NUCLEOTIDE SEQUENCE [LARGE SCALE GENOMIC DNA]</scope>
    <source>
        <strain evidence="3 4">DSM 13305</strain>
    </source>
</reference>
<name>A0A1H8S5A2_9FIRM</name>
<keyword evidence="2" id="KW-1133">Transmembrane helix</keyword>
<dbReference type="STRING" id="112903.SAMN04490178_104210"/>
<proteinExistence type="predicted"/>
<sequence>MADFKKHMVERLQSARHWLLRAEESFDKERDIRGELDLLLAQAELQHVKEEHRSRQWRYKYPLLRHGLAICLALTAGVIGTGGVYWWQNQAAQSVPVPAVIRQGAGRTELTAQSGISKAAAHPQTNIAEEPAPPEISSQTAEEPAKTQQIIPPVAKSHAEPRPAAPEKQEQTISPDEMQKLVRVAGKSLRGQ</sequence>
<gene>
    <name evidence="3" type="ORF">SAMN04490178_104210</name>
</gene>
<evidence type="ECO:0000313" key="4">
    <source>
        <dbReference type="Proteomes" id="UP000198847"/>
    </source>
</evidence>
<keyword evidence="4" id="KW-1185">Reference proteome</keyword>
<dbReference type="RefSeq" id="WP_091744628.1">
    <property type="nucleotide sequence ID" value="NZ_FODY01000004.1"/>
</dbReference>
<dbReference type="EMBL" id="FODY01000004">
    <property type="protein sequence ID" value="SEO73851.1"/>
    <property type="molecule type" value="Genomic_DNA"/>
</dbReference>
<dbReference type="Proteomes" id="UP000198847">
    <property type="component" value="Unassembled WGS sequence"/>
</dbReference>
<dbReference type="OrthoDB" id="1629525at2"/>
<keyword evidence="2" id="KW-0812">Transmembrane</keyword>
<protein>
    <submittedName>
        <fullName evidence="3">Uncharacterized protein</fullName>
    </submittedName>
</protein>
<keyword evidence="2" id="KW-0472">Membrane</keyword>
<organism evidence="3 4">
    <name type="scientific">Propionispora vibrioides</name>
    <dbReference type="NCBI Taxonomy" id="112903"/>
    <lineage>
        <taxon>Bacteria</taxon>
        <taxon>Bacillati</taxon>
        <taxon>Bacillota</taxon>
        <taxon>Negativicutes</taxon>
        <taxon>Selenomonadales</taxon>
        <taxon>Sporomusaceae</taxon>
        <taxon>Propionispora</taxon>
    </lineage>
</organism>
<dbReference type="AlphaFoldDB" id="A0A1H8S5A2"/>
<evidence type="ECO:0000313" key="3">
    <source>
        <dbReference type="EMBL" id="SEO73851.1"/>
    </source>
</evidence>
<evidence type="ECO:0000256" key="1">
    <source>
        <dbReference type="SAM" id="MobiDB-lite"/>
    </source>
</evidence>
<feature type="compositionally biased region" description="Basic and acidic residues" evidence="1">
    <location>
        <begin position="157"/>
        <end position="170"/>
    </location>
</feature>
<feature type="transmembrane region" description="Helical" evidence="2">
    <location>
        <begin position="63"/>
        <end position="87"/>
    </location>
</feature>
<accession>A0A1H8S5A2</accession>
<evidence type="ECO:0000256" key="2">
    <source>
        <dbReference type="SAM" id="Phobius"/>
    </source>
</evidence>
<feature type="region of interest" description="Disordered" evidence="1">
    <location>
        <begin position="114"/>
        <end position="178"/>
    </location>
</feature>
<feature type="compositionally biased region" description="Polar residues" evidence="1">
    <location>
        <begin position="136"/>
        <end position="150"/>
    </location>
</feature>